<dbReference type="Pfam" id="PF00462">
    <property type="entry name" value="Glutaredoxin"/>
    <property type="match status" value="1"/>
</dbReference>
<gene>
    <name evidence="6" type="ORF">SASPL_141181</name>
</gene>
<evidence type="ECO:0000256" key="3">
    <source>
        <dbReference type="ARBA" id="ARBA00022490"/>
    </source>
</evidence>
<accession>A0A8X8WRP9</accession>
<dbReference type="InterPro" id="IPR036249">
    <property type="entry name" value="Thioredoxin-like_sf"/>
</dbReference>
<keyword evidence="3" id="KW-0963">Cytoplasm</keyword>
<reference evidence="6" key="1">
    <citation type="submission" date="2018-01" db="EMBL/GenBank/DDBJ databases">
        <authorList>
            <person name="Mao J.F."/>
        </authorList>
    </citation>
    <scope>NUCLEOTIDE SEQUENCE</scope>
    <source>
        <strain evidence="6">Huo1</strain>
        <tissue evidence="6">Leaf</tissue>
    </source>
</reference>
<name>A0A8X8WRP9_SALSN</name>
<comment type="subcellular location">
    <subcellularLocation>
        <location evidence="1">Cytoplasm</location>
    </subcellularLocation>
</comment>
<keyword evidence="7" id="KW-1185">Reference proteome</keyword>
<dbReference type="Gene3D" id="3.40.30.10">
    <property type="entry name" value="Glutaredoxin"/>
    <property type="match status" value="1"/>
</dbReference>
<dbReference type="AlphaFoldDB" id="A0A8X8WRP9"/>
<dbReference type="CDD" id="cd03419">
    <property type="entry name" value="GRX_GRXh_1_2_like"/>
    <property type="match status" value="1"/>
</dbReference>
<evidence type="ECO:0000313" key="6">
    <source>
        <dbReference type="EMBL" id="KAG6399700.1"/>
    </source>
</evidence>
<reference evidence="6" key="2">
    <citation type="submission" date="2020-08" db="EMBL/GenBank/DDBJ databases">
        <title>Plant Genome Project.</title>
        <authorList>
            <person name="Zhang R.-G."/>
        </authorList>
    </citation>
    <scope>NUCLEOTIDE SEQUENCE</scope>
    <source>
        <strain evidence="6">Huo1</strain>
        <tissue evidence="6">Leaf</tissue>
    </source>
</reference>
<dbReference type="SUPFAM" id="SSF52833">
    <property type="entry name" value="Thioredoxin-like"/>
    <property type="match status" value="1"/>
</dbReference>
<feature type="domain" description="Glutaredoxin" evidence="5">
    <location>
        <begin position="13"/>
        <end position="75"/>
    </location>
</feature>
<dbReference type="PROSITE" id="PS51354">
    <property type="entry name" value="GLUTAREDOXIN_2"/>
    <property type="match status" value="1"/>
</dbReference>
<dbReference type="GO" id="GO:0005737">
    <property type="term" value="C:cytoplasm"/>
    <property type="evidence" value="ECO:0007669"/>
    <property type="project" value="UniProtKB-SubCell"/>
</dbReference>
<comment type="caution">
    <text evidence="6">The sequence shown here is derived from an EMBL/GenBank/DDBJ whole genome shotgun (WGS) entry which is preliminary data.</text>
</comment>
<evidence type="ECO:0000313" key="7">
    <source>
        <dbReference type="Proteomes" id="UP000298416"/>
    </source>
</evidence>
<organism evidence="6">
    <name type="scientific">Salvia splendens</name>
    <name type="common">Scarlet sage</name>
    <dbReference type="NCBI Taxonomy" id="180675"/>
    <lineage>
        <taxon>Eukaryota</taxon>
        <taxon>Viridiplantae</taxon>
        <taxon>Streptophyta</taxon>
        <taxon>Embryophyta</taxon>
        <taxon>Tracheophyta</taxon>
        <taxon>Spermatophyta</taxon>
        <taxon>Magnoliopsida</taxon>
        <taxon>eudicotyledons</taxon>
        <taxon>Gunneridae</taxon>
        <taxon>Pentapetalae</taxon>
        <taxon>asterids</taxon>
        <taxon>lamiids</taxon>
        <taxon>Lamiales</taxon>
        <taxon>Lamiaceae</taxon>
        <taxon>Nepetoideae</taxon>
        <taxon>Mentheae</taxon>
        <taxon>Salviinae</taxon>
        <taxon>Salvia</taxon>
        <taxon>Salvia subgen. Calosphace</taxon>
        <taxon>core Calosphace</taxon>
    </lineage>
</organism>
<dbReference type="Proteomes" id="UP000298416">
    <property type="component" value="Unassembled WGS sequence"/>
</dbReference>
<dbReference type="PANTHER" id="PTHR10168">
    <property type="entry name" value="GLUTAREDOXIN"/>
    <property type="match status" value="1"/>
</dbReference>
<dbReference type="InterPro" id="IPR002109">
    <property type="entry name" value="Glutaredoxin"/>
</dbReference>
<sequence>MDTIVKLGSESPVVIFSKSNCCMSHTIDTLIRGYGANPRVYELDRMDEGDKMEKELMALGCNPSVPAVFINKEFVGGSNEVMSLNIRGKLKPLLIKANAIWLGVAPERILAAVGELAKAIGAEGLLADSIVAPMLKKPQIKTYLYVGLTGISVGG</sequence>
<dbReference type="NCBIfam" id="TIGR02189">
    <property type="entry name" value="GlrX-like_plant"/>
    <property type="match status" value="1"/>
</dbReference>
<comment type="similarity">
    <text evidence="2">Belongs to the glutaredoxin family. CC-type subfamily.</text>
</comment>
<dbReference type="EMBL" id="PNBA02000015">
    <property type="protein sequence ID" value="KAG6399700.1"/>
    <property type="molecule type" value="Genomic_DNA"/>
</dbReference>
<evidence type="ECO:0000256" key="1">
    <source>
        <dbReference type="ARBA" id="ARBA00004496"/>
    </source>
</evidence>
<evidence type="ECO:0000259" key="5">
    <source>
        <dbReference type="Pfam" id="PF00462"/>
    </source>
</evidence>
<proteinExistence type="inferred from homology"/>
<evidence type="ECO:0000256" key="2">
    <source>
        <dbReference type="ARBA" id="ARBA00007568"/>
    </source>
</evidence>
<protein>
    <recommendedName>
        <fullName evidence="5">Glutaredoxin domain-containing protein</fullName>
    </recommendedName>
</protein>
<dbReference type="InterPro" id="IPR011905">
    <property type="entry name" value="GlrX-like_pln_2"/>
</dbReference>
<keyword evidence="4" id="KW-0676">Redox-active center</keyword>
<evidence type="ECO:0000256" key="4">
    <source>
        <dbReference type="ARBA" id="ARBA00023284"/>
    </source>
</evidence>